<dbReference type="PANTHER" id="PTHR13604">
    <property type="entry name" value="DC12-RELATED"/>
    <property type="match status" value="1"/>
</dbReference>
<evidence type="ECO:0000256" key="7">
    <source>
        <dbReference type="ARBA" id="ARBA00023239"/>
    </source>
</evidence>
<keyword evidence="7" id="KW-0456">Lyase</keyword>
<comment type="similarity">
    <text evidence="1 8">Belongs to the SOS response-associated peptidase family.</text>
</comment>
<accession>A0A0P1IJN8</accession>
<evidence type="ECO:0000256" key="4">
    <source>
        <dbReference type="ARBA" id="ARBA00022801"/>
    </source>
</evidence>
<dbReference type="PANTHER" id="PTHR13604:SF0">
    <property type="entry name" value="ABASIC SITE PROCESSING PROTEIN HMCES"/>
    <property type="match status" value="1"/>
</dbReference>
<dbReference type="SUPFAM" id="SSF143081">
    <property type="entry name" value="BB1717-like"/>
    <property type="match status" value="1"/>
</dbReference>
<keyword evidence="2 8" id="KW-0645">Protease</keyword>
<dbReference type="GO" id="GO:0006508">
    <property type="term" value="P:proteolysis"/>
    <property type="evidence" value="ECO:0007669"/>
    <property type="project" value="UniProtKB-KW"/>
</dbReference>
<evidence type="ECO:0000256" key="1">
    <source>
        <dbReference type="ARBA" id="ARBA00008136"/>
    </source>
</evidence>
<evidence type="ECO:0000256" key="2">
    <source>
        <dbReference type="ARBA" id="ARBA00022670"/>
    </source>
</evidence>
<dbReference type="GO" id="GO:0003697">
    <property type="term" value="F:single-stranded DNA binding"/>
    <property type="evidence" value="ECO:0007669"/>
    <property type="project" value="InterPro"/>
</dbReference>
<keyword evidence="3" id="KW-0227">DNA damage</keyword>
<dbReference type="OrthoDB" id="9782620at2"/>
<organism evidence="9 10">
    <name type="scientific">Ruegeria denitrificans</name>
    <dbReference type="NCBI Taxonomy" id="1715692"/>
    <lineage>
        <taxon>Bacteria</taxon>
        <taxon>Pseudomonadati</taxon>
        <taxon>Pseudomonadota</taxon>
        <taxon>Alphaproteobacteria</taxon>
        <taxon>Rhodobacterales</taxon>
        <taxon>Roseobacteraceae</taxon>
        <taxon>Ruegeria</taxon>
    </lineage>
</organism>
<evidence type="ECO:0000256" key="5">
    <source>
        <dbReference type="ARBA" id="ARBA00023124"/>
    </source>
</evidence>
<dbReference type="Pfam" id="PF02586">
    <property type="entry name" value="SRAP"/>
    <property type="match status" value="1"/>
</dbReference>
<dbReference type="GO" id="GO:0106300">
    <property type="term" value="P:protein-DNA covalent cross-linking repair"/>
    <property type="evidence" value="ECO:0007669"/>
    <property type="project" value="InterPro"/>
</dbReference>
<evidence type="ECO:0000313" key="10">
    <source>
        <dbReference type="Proteomes" id="UP000051260"/>
    </source>
</evidence>
<dbReference type="InterPro" id="IPR003738">
    <property type="entry name" value="SRAP"/>
</dbReference>
<evidence type="ECO:0000313" key="9">
    <source>
        <dbReference type="EMBL" id="CUK06099.1"/>
    </source>
</evidence>
<dbReference type="Gene3D" id="3.90.1680.10">
    <property type="entry name" value="SOS response associated peptidase-like"/>
    <property type="match status" value="1"/>
</dbReference>
<dbReference type="GO" id="GO:0016829">
    <property type="term" value="F:lyase activity"/>
    <property type="evidence" value="ECO:0007669"/>
    <property type="project" value="UniProtKB-KW"/>
</dbReference>
<dbReference type="AlphaFoldDB" id="A0A0P1IJN8"/>
<dbReference type="RefSeq" id="WP_058282481.1">
    <property type="nucleotide sequence ID" value="NZ_CYUD01000008.1"/>
</dbReference>
<dbReference type="Proteomes" id="UP000051260">
    <property type="component" value="Unassembled WGS sequence"/>
</dbReference>
<evidence type="ECO:0000256" key="3">
    <source>
        <dbReference type="ARBA" id="ARBA00022763"/>
    </source>
</evidence>
<protein>
    <recommendedName>
        <fullName evidence="8">Abasic site processing protein</fullName>
        <ecNumber evidence="8">3.4.-.-</ecNumber>
    </recommendedName>
</protein>
<dbReference type="InterPro" id="IPR036590">
    <property type="entry name" value="SRAP-like"/>
</dbReference>
<keyword evidence="6" id="KW-0238">DNA-binding</keyword>
<keyword evidence="4 8" id="KW-0378">Hydrolase</keyword>
<gene>
    <name evidence="9" type="ORF">RUE5091_02804</name>
</gene>
<dbReference type="EMBL" id="CYUD01000008">
    <property type="protein sequence ID" value="CUK06099.1"/>
    <property type="molecule type" value="Genomic_DNA"/>
</dbReference>
<proteinExistence type="inferred from homology"/>
<keyword evidence="10" id="KW-1185">Reference proteome</keyword>
<evidence type="ECO:0000256" key="6">
    <source>
        <dbReference type="ARBA" id="ARBA00023125"/>
    </source>
</evidence>
<dbReference type="STRING" id="1715692.RUE5091_02804"/>
<sequence>MCGRFAITLPNDAMAQLFSARPANTLPAVPNFNVCPTNQVHVVRAGEGGRRLDPLRWGFLPHWYKTETAGPLLINARAETLAEKPAFRAACRERRCLIVATGFYEWTKTEQGTRLPWYIHRNDGAPIAFAGVWQDWGGEGTRQGTCAIVTTPANRHLSSIHHRMPLILESDDWSLWLGEAGKGAARLMQPAAERALDFYRVDPAVNSNRASGPELIEPVPA</sequence>
<reference evidence="10" key="1">
    <citation type="submission" date="2015-09" db="EMBL/GenBank/DDBJ databases">
        <authorList>
            <person name="Rodrigo-Torres L."/>
            <person name="Arahal D.R."/>
        </authorList>
    </citation>
    <scope>NUCLEOTIDE SEQUENCE [LARGE SCALE GENOMIC DNA]</scope>
    <source>
        <strain evidence="10">CECT 5091</strain>
    </source>
</reference>
<evidence type="ECO:0000256" key="8">
    <source>
        <dbReference type="RuleBase" id="RU364100"/>
    </source>
</evidence>
<dbReference type="EC" id="3.4.-.-" evidence="8"/>
<dbReference type="GO" id="GO:0008233">
    <property type="term" value="F:peptidase activity"/>
    <property type="evidence" value="ECO:0007669"/>
    <property type="project" value="UniProtKB-KW"/>
</dbReference>
<name>A0A0P1IJN8_9RHOB</name>
<keyword evidence="5" id="KW-0190">Covalent protein-DNA linkage</keyword>